<evidence type="ECO:0008006" key="3">
    <source>
        <dbReference type="Google" id="ProtNLM"/>
    </source>
</evidence>
<reference evidence="1 2" key="1">
    <citation type="submission" date="2024-09" db="EMBL/GenBank/DDBJ databases">
        <title>Chromosome-scale assembly of Riccia sorocarpa.</title>
        <authorList>
            <person name="Paukszto L."/>
        </authorList>
    </citation>
    <scope>NUCLEOTIDE SEQUENCE [LARGE SCALE GENOMIC DNA]</scope>
    <source>
        <strain evidence="1">LP-2024</strain>
        <tissue evidence="1">Aerial parts of the thallus</tissue>
    </source>
</reference>
<evidence type="ECO:0000313" key="2">
    <source>
        <dbReference type="Proteomes" id="UP001633002"/>
    </source>
</evidence>
<protein>
    <recommendedName>
        <fullName evidence="3">NADP-dependent oxidoreductase domain-containing protein</fullName>
    </recommendedName>
</protein>
<dbReference type="Proteomes" id="UP001633002">
    <property type="component" value="Unassembled WGS sequence"/>
</dbReference>
<sequence>MAIVPMVPLRSLVCMGMSAFYGSPKPDEEMIELILIHKAVEHGVTLLDTQMCMGLTQMRSLIAVPTSSSCPMAESVLPDTGEVVLNKWEYGEVEFNLLGL</sequence>
<proteinExistence type="predicted"/>
<name>A0ABD3HVZ9_9MARC</name>
<dbReference type="AlphaFoldDB" id="A0ABD3HVZ9"/>
<dbReference type="EMBL" id="JBJQOH010000002">
    <property type="protein sequence ID" value="KAL3695672.1"/>
    <property type="molecule type" value="Genomic_DNA"/>
</dbReference>
<evidence type="ECO:0000313" key="1">
    <source>
        <dbReference type="EMBL" id="KAL3695672.1"/>
    </source>
</evidence>
<accession>A0ABD3HVZ9</accession>
<gene>
    <name evidence="1" type="ORF">R1sor_009748</name>
</gene>
<keyword evidence="2" id="KW-1185">Reference proteome</keyword>
<organism evidence="1 2">
    <name type="scientific">Riccia sorocarpa</name>
    <dbReference type="NCBI Taxonomy" id="122646"/>
    <lineage>
        <taxon>Eukaryota</taxon>
        <taxon>Viridiplantae</taxon>
        <taxon>Streptophyta</taxon>
        <taxon>Embryophyta</taxon>
        <taxon>Marchantiophyta</taxon>
        <taxon>Marchantiopsida</taxon>
        <taxon>Marchantiidae</taxon>
        <taxon>Marchantiales</taxon>
        <taxon>Ricciaceae</taxon>
        <taxon>Riccia</taxon>
    </lineage>
</organism>
<comment type="caution">
    <text evidence="1">The sequence shown here is derived from an EMBL/GenBank/DDBJ whole genome shotgun (WGS) entry which is preliminary data.</text>
</comment>